<keyword evidence="4" id="KW-1185">Reference proteome</keyword>
<evidence type="ECO:0000259" key="2">
    <source>
        <dbReference type="Pfam" id="PF13579"/>
    </source>
</evidence>
<dbReference type="Proteomes" id="UP001149142">
    <property type="component" value="Unassembled WGS sequence"/>
</dbReference>
<dbReference type="Gene3D" id="3.40.50.2000">
    <property type="entry name" value="Glycogen Phosphorylase B"/>
    <property type="match status" value="2"/>
</dbReference>
<proteinExistence type="predicted"/>
<evidence type="ECO:0000313" key="3">
    <source>
        <dbReference type="EMBL" id="MDA0177904.1"/>
    </source>
</evidence>
<dbReference type="RefSeq" id="WP_270005621.1">
    <property type="nucleotide sequence ID" value="NZ_JAPFGC010000002.1"/>
</dbReference>
<dbReference type="EMBL" id="JAPFGC010000002">
    <property type="protein sequence ID" value="MDA0177904.1"/>
    <property type="molecule type" value="Genomic_DNA"/>
</dbReference>
<accession>A0ABT4S1H1</accession>
<protein>
    <submittedName>
        <fullName evidence="3">Glycosyltransferase family 4 protein</fullName>
    </submittedName>
</protein>
<comment type="caution">
    <text evidence="3">The sequence shown here is derived from an EMBL/GenBank/DDBJ whole genome shotgun (WGS) entry which is preliminary data.</text>
</comment>
<evidence type="ECO:0000259" key="1">
    <source>
        <dbReference type="Pfam" id="PF00534"/>
    </source>
</evidence>
<dbReference type="Pfam" id="PF13579">
    <property type="entry name" value="Glyco_trans_4_4"/>
    <property type="match status" value="1"/>
</dbReference>
<feature type="domain" description="Glycosyl transferase family 1" evidence="1">
    <location>
        <begin position="221"/>
        <end position="382"/>
    </location>
</feature>
<dbReference type="CDD" id="cd03794">
    <property type="entry name" value="GT4_WbuB-like"/>
    <property type="match status" value="1"/>
</dbReference>
<name>A0ABT4S1H1_9FLAO</name>
<dbReference type="Pfam" id="PF00534">
    <property type="entry name" value="Glycos_transf_1"/>
    <property type="match status" value="1"/>
</dbReference>
<sequence>MRVLIVKQLFNPEPTAKSLDFAKELVSRGHEVEVLTGFPSYPIGKIYKGYKQSLFKRENIEGINVIRVPIYPDHSNSGFKRILHYISYAFSASLIGLWLVKKPQVCFVYQGAIPVAIPAIILKKIKKVPFLYDINDLWPETVAASGMLSKPKILKIINSWCNWNYRNADFITVATPGFKKSLLSKGVPENKLEIVSNWSRDQIKNAKLPQETLDRYFDASKINILYAGNLGIVQSLTTILKTAKSLQNQQIDKINFIFLGGGADQENLINYKEKENLNNVIFIPRVDSSEVSKYLNAASFLMVHLKDDPLFSITIPSKILAYLKSGKPILMGLKGDASDILNEAKAGFTFEPDNSLDLEDKIKKMIALSPDQIKQMGINGKKYYQENLSIESSVDKIEKNLIKIANNE</sequence>
<dbReference type="SUPFAM" id="SSF53756">
    <property type="entry name" value="UDP-Glycosyltransferase/glycogen phosphorylase"/>
    <property type="match status" value="1"/>
</dbReference>
<dbReference type="InterPro" id="IPR050194">
    <property type="entry name" value="Glycosyltransferase_grp1"/>
</dbReference>
<feature type="domain" description="Glycosyltransferase subfamily 4-like N-terminal" evidence="2">
    <location>
        <begin position="19"/>
        <end position="198"/>
    </location>
</feature>
<gene>
    <name evidence="3" type="ORF">OOZ35_10410</name>
</gene>
<evidence type="ECO:0000313" key="4">
    <source>
        <dbReference type="Proteomes" id="UP001149142"/>
    </source>
</evidence>
<dbReference type="InterPro" id="IPR001296">
    <property type="entry name" value="Glyco_trans_1"/>
</dbReference>
<reference evidence="3" key="1">
    <citation type="submission" date="2022-11" db="EMBL/GenBank/DDBJ databases">
        <title>Refractory cell wall polysaccharides provide important carbon source for microbial heterotrophs in the hadal ocean.</title>
        <authorList>
            <person name="Zhu X."/>
        </authorList>
    </citation>
    <scope>NUCLEOTIDE SEQUENCE</scope>
    <source>
        <strain evidence="3">MTRN7</strain>
    </source>
</reference>
<dbReference type="InterPro" id="IPR028098">
    <property type="entry name" value="Glyco_trans_4-like_N"/>
</dbReference>
<dbReference type="PANTHER" id="PTHR45947">
    <property type="entry name" value="SULFOQUINOVOSYL TRANSFERASE SQD2"/>
    <property type="match status" value="1"/>
</dbReference>
<dbReference type="PANTHER" id="PTHR45947:SF3">
    <property type="entry name" value="SULFOQUINOVOSYL TRANSFERASE SQD2"/>
    <property type="match status" value="1"/>
</dbReference>
<organism evidence="3 4">
    <name type="scientific">Mesoflavibacter profundi</name>
    <dbReference type="NCBI Taxonomy" id="2708110"/>
    <lineage>
        <taxon>Bacteria</taxon>
        <taxon>Pseudomonadati</taxon>
        <taxon>Bacteroidota</taxon>
        <taxon>Flavobacteriia</taxon>
        <taxon>Flavobacteriales</taxon>
        <taxon>Flavobacteriaceae</taxon>
        <taxon>Mesoflavibacter</taxon>
    </lineage>
</organism>